<gene>
    <name evidence="3" type="ORF">SAMN02745977_02115</name>
</gene>
<accession>A0A1H8JN38</accession>
<dbReference type="PROSITE" id="PS51353">
    <property type="entry name" value="ARSC"/>
    <property type="match status" value="1"/>
</dbReference>
<dbReference type="CDD" id="cd03035">
    <property type="entry name" value="ArsC_Yffb"/>
    <property type="match status" value="1"/>
</dbReference>
<dbReference type="InterPro" id="IPR006660">
    <property type="entry name" value="Arsenate_reductase-like"/>
</dbReference>
<evidence type="ECO:0000256" key="1">
    <source>
        <dbReference type="ARBA" id="ARBA00007198"/>
    </source>
</evidence>
<dbReference type="NCBIfam" id="TIGR01617">
    <property type="entry name" value="arsC_related"/>
    <property type="match status" value="1"/>
</dbReference>
<evidence type="ECO:0000256" key="2">
    <source>
        <dbReference type="PROSITE-ProRule" id="PRU01282"/>
    </source>
</evidence>
<dbReference type="AlphaFoldDB" id="A0A1H8JN38"/>
<organism evidence="3 4">
    <name type="scientific">Brachymonas denitrificans DSM 15123</name>
    <dbReference type="NCBI Taxonomy" id="1121117"/>
    <lineage>
        <taxon>Bacteria</taxon>
        <taxon>Pseudomonadati</taxon>
        <taxon>Pseudomonadota</taxon>
        <taxon>Betaproteobacteria</taxon>
        <taxon>Burkholderiales</taxon>
        <taxon>Comamonadaceae</taxon>
        <taxon>Brachymonas</taxon>
    </lineage>
</organism>
<dbReference type="InterPro" id="IPR036249">
    <property type="entry name" value="Thioredoxin-like_sf"/>
</dbReference>
<keyword evidence="4" id="KW-1185">Reference proteome</keyword>
<dbReference type="NCBIfam" id="NF008107">
    <property type="entry name" value="PRK10853.1"/>
    <property type="match status" value="1"/>
</dbReference>
<dbReference type="PANTHER" id="PTHR30041">
    <property type="entry name" value="ARSENATE REDUCTASE"/>
    <property type="match status" value="1"/>
</dbReference>
<dbReference type="EMBL" id="FOCW01000007">
    <property type="protein sequence ID" value="SEN82069.1"/>
    <property type="molecule type" value="Genomic_DNA"/>
</dbReference>
<reference evidence="3 4" key="1">
    <citation type="submission" date="2016-10" db="EMBL/GenBank/DDBJ databases">
        <authorList>
            <person name="de Groot N.N."/>
        </authorList>
    </citation>
    <scope>NUCLEOTIDE SEQUENCE [LARGE SCALE GENOMIC DNA]</scope>
    <source>
        <strain evidence="3 4">DSM 15123</strain>
    </source>
</reference>
<dbReference type="PANTHER" id="PTHR30041:SF8">
    <property type="entry name" value="PROTEIN YFFB"/>
    <property type="match status" value="1"/>
</dbReference>
<dbReference type="OrthoDB" id="9803749at2"/>
<dbReference type="InterPro" id="IPR006504">
    <property type="entry name" value="Tscrpt_reg_Spx/MgsR"/>
</dbReference>
<comment type="similarity">
    <text evidence="1 2">Belongs to the ArsC family.</text>
</comment>
<dbReference type="Proteomes" id="UP000199531">
    <property type="component" value="Unassembled WGS sequence"/>
</dbReference>
<evidence type="ECO:0000313" key="3">
    <source>
        <dbReference type="EMBL" id="SEN82069.1"/>
    </source>
</evidence>
<dbReference type="Pfam" id="PF03960">
    <property type="entry name" value="ArsC"/>
    <property type="match status" value="1"/>
</dbReference>
<proteinExistence type="inferred from homology"/>
<dbReference type="RefSeq" id="WP_091817639.1">
    <property type="nucleotide sequence ID" value="NZ_FOCW01000007.1"/>
</dbReference>
<evidence type="ECO:0000313" key="4">
    <source>
        <dbReference type="Proteomes" id="UP000199531"/>
    </source>
</evidence>
<dbReference type="SUPFAM" id="SSF52833">
    <property type="entry name" value="Thioredoxin-like"/>
    <property type="match status" value="1"/>
</dbReference>
<name>A0A1H8JN38_9BURK</name>
<sequence length="122" mass="13497">MNDSSTPTITVYGIPNCDSVKKARVWLDQQGLAYQFHDFKKQGVPAEALQHWLDKAGWERVLNRKGTTWRKLDAETQAGVVDAASAAALMQQQSSVIKRPVIDWGQGSLTVGYTPDEWPPAA</sequence>
<protein>
    <submittedName>
        <fullName evidence="3">Transcriptional regulator, Spx/MgsR family</fullName>
    </submittedName>
</protein>
<dbReference type="Gene3D" id="3.40.30.10">
    <property type="entry name" value="Glutaredoxin"/>
    <property type="match status" value="1"/>
</dbReference>
<dbReference type="STRING" id="1121117.SAMN02745977_02115"/>